<accession>A0A8J5L0U8</accession>
<feature type="compositionally biased region" description="Polar residues" evidence="1">
    <location>
        <begin position="72"/>
        <end position="84"/>
    </location>
</feature>
<evidence type="ECO:0000256" key="1">
    <source>
        <dbReference type="SAM" id="MobiDB-lite"/>
    </source>
</evidence>
<feature type="region of interest" description="Disordered" evidence="1">
    <location>
        <begin position="1"/>
        <end position="27"/>
    </location>
</feature>
<comment type="caution">
    <text evidence="2">The sequence shown here is derived from an EMBL/GenBank/DDBJ whole genome shotgun (WGS) entry which is preliminary data.</text>
</comment>
<keyword evidence="3" id="KW-1185">Reference proteome</keyword>
<dbReference type="AlphaFoldDB" id="A0A8J5L0U8"/>
<evidence type="ECO:0000313" key="3">
    <source>
        <dbReference type="Proteomes" id="UP000734854"/>
    </source>
</evidence>
<name>A0A8J5L0U8_ZINOF</name>
<organism evidence="2 3">
    <name type="scientific">Zingiber officinale</name>
    <name type="common">Ginger</name>
    <name type="synonym">Amomum zingiber</name>
    <dbReference type="NCBI Taxonomy" id="94328"/>
    <lineage>
        <taxon>Eukaryota</taxon>
        <taxon>Viridiplantae</taxon>
        <taxon>Streptophyta</taxon>
        <taxon>Embryophyta</taxon>
        <taxon>Tracheophyta</taxon>
        <taxon>Spermatophyta</taxon>
        <taxon>Magnoliopsida</taxon>
        <taxon>Liliopsida</taxon>
        <taxon>Zingiberales</taxon>
        <taxon>Zingiberaceae</taxon>
        <taxon>Zingiber</taxon>
    </lineage>
</organism>
<protein>
    <submittedName>
        <fullName evidence="2">Uncharacterized protein</fullName>
    </submittedName>
</protein>
<dbReference type="GO" id="GO:0071763">
    <property type="term" value="P:nuclear membrane organization"/>
    <property type="evidence" value="ECO:0007669"/>
    <property type="project" value="TreeGrafter"/>
</dbReference>
<dbReference type="EMBL" id="JACMSC010000012">
    <property type="protein sequence ID" value="KAG6497246.1"/>
    <property type="molecule type" value="Genomic_DNA"/>
</dbReference>
<dbReference type="PANTHER" id="PTHR33416">
    <property type="entry name" value="NUCLEAR PORE COMPLEX PROTEIN NUP1"/>
    <property type="match status" value="1"/>
</dbReference>
<gene>
    <name evidence="2" type="ORF">ZIOFF_045140</name>
</gene>
<sequence length="698" mass="76294">MKRKAVDEDDHYAGAGGKLTRKELRPRIALTPYDRPELTGRSRGFGWISAPPSPTVFSPKFSASALIQDPWSSTSKALPQSMQEDYDRPSSSRNKIPLSDMQAINPLLGAEKYQVYADPSNDQVFGEATNMCDNSGIAEVELEQSNYLKELLQSRTRDFDCHGETEGILNQKVSIKSQSTVLPGHLLTPKPEESLKMKVVILNSRILFGLDMSLLTDWLLMLVNDVSSSAVEIAKAYMEGLVTESFHEPRKSGLKNMTADNNALASEIACSSVIRSPVCWPGAIVENNETHLPLKTSRSKVEPFSSRRAPYSGSIFSKAKFQDGGERRRTQTVSSFGWKESSTALRGITVPPKYDASTPSKELLDSNLAIFSSTPSSIPNAMKNLSSTWKANYVPPKSSQAAMKILEHLNKTIPSPKEKLIHANPEVLETKSFSNFATDCHAKKPADDEEAKASLFSKGVAEEEIFFEEKVKSSERILPLSQKFEEILLLKDLKECLCPDVGLCGVVLNLGPLVTWLTWTWLIHIELDILSFAVAMPTMSKDDNTVLLSATPTPMTKDHKLPGANKKSYDAAIKVVVSGSTPLNASSKTPSMPVLTSSSTDVSFKFPVSSSTSLIASLEPPAMPASTSPAMSTMPTSAANNMPSFIFSSPCPNSGLNFSLATTSNPTVTDTPEPQFKFGSGDQRSLSFWFRNTESALY</sequence>
<dbReference type="Proteomes" id="UP000734854">
    <property type="component" value="Unassembled WGS sequence"/>
</dbReference>
<dbReference type="PANTHER" id="PTHR33416:SF20">
    <property type="entry name" value="NUCLEAR PORE COMPLEX PROTEIN NUP1"/>
    <property type="match status" value="1"/>
</dbReference>
<feature type="region of interest" description="Disordered" evidence="1">
    <location>
        <begin position="72"/>
        <end position="96"/>
    </location>
</feature>
<reference evidence="2 3" key="1">
    <citation type="submission" date="2020-08" db="EMBL/GenBank/DDBJ databases">
        <title>Plant Genome Project.</title>
        <authorList>
            <person name="Zhang R.-G."/>
        </authorList>
    </citation>
    <scope>NUCLEOTIDE SEQUENCE [LARGE SCALE GENOMIC DNA]</scope>
    <source>
        <tissue evidence="2">Rhizome</tissue>
    </source>
</reference>
<evidence type="ECO:0000313" key="2">
    <source>
        <dbReference type="EMBL" id="KAG6497246.1"/>
    </source>
</evidence>
<dbReference type="GO" id="GO:0005635">
    <property type="term" value="C:nuclear envelope"/>
    <property type="evidence" value="ECO:0007669"/>
    <property type="project" value="TreeGrafter"/>
</dbReference>
<proteinExistence type="predicted"/>